<dbReference type="AlphaFoldDB" id="A0AAN8X7W4"/>
<sequence>MLKWCKTLIVSLCIIQLNNFGIRASAVSWPDMIRSDTRHDPSFKSLVASHSGRFSSSPREIAGSPFPVHSTPISRLASQEHFSLASFEDFPSSSLFHQQFYSESSLSGLHTSFSKHRTSHELHDKASTLLNKKGSVSAQTKVFQDGPGGCDTTEGFRFAGEVWYVNGCRRRTCIHFRGIFFTETDACDTEIYNTTYKCIIEVDTNADYPHCCPRYRCNPDNLGNAV</sequence>
<comment type="caution">
    <text evidence="2">The sequence shown here is derived from an EMBL/GenBank/DDBJ whole genome shotgun (WGS) entry which is preliminary data.</text>
</comment>
<evidence type="ECO:0000313" key="3">
    <source>
        <dbReference type="Proteomes" id="UP001381693"/>
    </source>
</evidence>
<proteinExistence type="predicted"/>
<keyword evidence="1" id="KW-0732">Signal</keyword>
<accession>A0AAN8X7W4</accession>
<evidence type="ECO:0000313" key="2">
    <source>
        <dbReference type="EMBL" id="KAK7079500.1"/>
    </source>
</evidence>
<name>A0AAN8X7W4_HALRR</name>
<organism evidence="2 3">
    <name type="scientific">Halocaridina rubra</name>
    <name type="common">Hawaiian red shrimp</name>
    <dbReference type="NCBI Taxonomy" id="373956"/>
    <lineage>
        <taxon>Eukaryota</taxon>
        <taxon>Metazoa</taxon>
        <taxon>Ecdysozoa</taxon>
        <taxon>Arthropoda</taxon>
        <taxon>Crustacea</taxon>
        <taxon>Multicrustacea</taxon>
        <taxon>Malacostraca</taxon>
        <taxon>Eumalacostraca</taxon>
        <taxon>Eucarida</taxon>
        <taxon>Decapoda</taxon>
        <taxon>Pleocyemata</taxon>
        <taxon>Caridea</taxon>
        <taxon>Atyoidea</taxon>
        <taxon>Atyidae</taxon>
        <taxon>Halocaridina</taxon>
    </lineage>
</organism>
<evidence type="ECO:0000256" key="1">
    <source>
        <dbReference type="SAM" id="SignalP"/>
    </source>
</evidence>
<reference evidence="2 3" key="1">
    <citation type="submission" date="2023-11" db="EMBL/GenBank/DDBJ databases">
        <title>Halocaridina rubra genome assembly.</title>
        <authorList>
            <person name="Smith C."/>
        </authorList>
    </citation>
    <scope>NUCLEOTIDE SEQUENCE [LARGE SCALE GENOMIC DNA]</scope>
    <source>
        <strain evidence="2">EP-1</strain>
        <tissue evidence="2">Whole</tissue>
    </source>
</reference>
<keyword evidence="3" id="KW-1185">Reference proteome</keyword>
<protein>
    <recommendedName>
        <fullName evidence="4">Single domain-containing protein</fullName>
    </recommendedName>
</protein>
<gene>
    <name evidence="2" type="ORF">SK128_027236</name>
</gene>
<dbReference type="Proteomes" id="UP001381693">
    <property type="component" value="Unassembled WGS sequence"/>
</dbReference>
<dbReference type="EMBL" id="JAXCGZ010006848">
    <property type="protein sequence ID" value="KAK7079500.1"/>
    <property type="molecule type" value="Genomic_DNA"/>
</dbReference>
<feature type="signal peptide" evidence="1">
    <location>
        <begin position="1"/>
        <end position="24"/>
    </location>
</feature>
<feature type="chain" id="PRO_5043025880" description="Single domain-containing protein" evidence="1">
    <location>
        <begin position="25"/>
        <end position="226"/>
    </location>
</feature>
<evidence type="ECO:0008006" key="4">
    <source>
        <dbReference type="Google" id="ProtNLM"/>
    </source>
</evidence>